<keyword evidence="1" id="KW-0812">Transmembrane</keyword>
<reference evidence="2" key="1">
    <citation type="submission" date="2020-04" db="EMBL/GenBank/DDBJ databases">
        <authorList>
            <person name="Alioto T."/>
            <person name="Alioto T."/>
            <person name="Gomez Garrido J."/>
        </authorList>
    </citation>
    <scope>NUCLEOTIDE SEQUENCE</scope>
    <source>
        <strain evidence="2">A484AB</strain>
    </source>
</reference>
<comment type="caution">
    <text evidence="2">The sequence shown here is derived from an EMBL/GenBank/DDBJ whole genome shotgun (WGS) entry which is preliminary data.</text>
</comment>
<keyword evidence="1" id="KW-0472">Membrane</keyword>
<protein>
    <submittedName>
        <fullName evidence="2">Uncharacterized protein</fullName>
    </submittedName>
</protein>
<feature type="non-terminal residue" evidence="2">
    <location>
        <position position="1"/>
    </location>
</feature>
<proteinExistence type="predicted"/>
<feature type="non-terminal residue" evidence="2">
    <location>
        <position position="103"/>
    </location>
</feature>
<dbReference type="AlphaFoldDB" id="A0A7D9M0Y2"/>
<accession>A0A7D9M0Y2</accession>
<sequence>PNVKLALIFGVFSGCLVALVIILLICFISKQHRSRNASTSDKVMTDEELPKSNESLAYKTASNNNVVFLPPNKAANGKSGSYVALECCDKEENRCNGNLESIL</sequence>
<keyword evidence="1" id="KW-1133">Transmembrane helix</keyword>
<keyword evidence="4" id="KW-1185">Reference proteome</keyword>
<dbReference type="EMBL" id="CACRXK020029481">
    <property type="protein sequence ID" value="CAB4042101.1"/>
    <property type="molecule type" value="Genomic_DNA"/>
</dbReference>
<organism evidence="2 4">
    <name type="scientific">Paramuricea clavata</name>
    <name type="common">Red gorgonian</name>
    <name type="synonym">Violescent sea-whip</name>
    <dbReference type="NCBI Taxonomy" id="317549"/>
    <lineage>
        <taxon>Eukaryota</taxon>
        <taxon>Metazoa</taxon>
        <taxon>Cnidaria</taxon>
        <taxon>Anthozoa</taxon>
        <taxon>Octocorallia</taxon>
        <taxon>Malacalcyonacea</taxon>
        <taxon>Plexauridae</taxon>
        <taxon>Paramuricea</taxon>
    </lineage>
</organism>
<evidence type="ECO:0000256" key="1">
    <source>
        <dbReference type="SAM" id="Phobius"/>
    </source>
</evidence>
<evidence type="ECO:0000313" key="3">
    <source>
        <dbReference type="EMBL" id="CAB4045181.1"/>
    </source>
</evidence>
<gene>
    <name evidence="3" type="ORF">PACLA_8A044851</name>
    <name evidence="2" type="ORF">PACLA_8A061141</name>
</gene>
<name>A0A7D9M0Y2_PARCT</name>
<dbReference type="EMBL" id="CACRXK020038005">
    <property type="protein sequence ID" value="CAB4045181.1"/>
    <property type="molecule type" value="Genomic_DNA"/>
</dbReference>
<dbReference type="Proteomes" id="UP001152795">
    <property type="component" value="Unassembled WGS sequence"/>
</dbReference>
<evidence type="ECO:0000313" key="2">
    <source>
        <dbReference type="EMBL" id="CAB4042101.1"/>
    </source>
</evidence>
<evidence type="ECO:0000313" key="4">
    <source>
        <dbReference type="Proteomes" id="UP001152795"/>
    </source>
</evidence>
<feature type="transmembrane region" description="Helical" evidence="1">
    <location>
        <begin position="6"/>
        <end position="28"/>
    </location>
</feature>